<dbReference type="InterPro" id="IPR039258">
    <property type="entry name" value="ZNF511"/>
</dbReference>
<keyword evidence="1" id="KW-0863">Zinc-finger</keyword>
<dbReference type="Proteomes" id="UP000267096">
    <property type="component" value="Unassembled WGS sequence"/>
</dbReference>
<keyword evidence="5" id="KW-1185">Reference proteome</keyword>
<evidence type="ECO:0000313" key="4">
    <source>
        <dbReference type="EMBL" id="VDK28882.1"/>
    </source>
</evidence>
<feature type="non-terminal residue" evidence="4">
    <location>
        <position position="200"/>
    </location>
</feature>
<name>A0A3P6NWS5_ANISI</name>
<protein>
    <recommendedName>
        <fullName evidence="3">C2H2-type domain-containing protein</fullName>
    </recommendedName>
</protein>
<feature type="domain" description="C2H2-type" evidence="3">
    <location>
        <begin position="72"/>
        <end position="96"/>
    </location>
</feature>
<dbReference type="PANTHER" id="PTHR21354:SF0">
    <property type="entry name" value="ZINC FINGER PROTEIN 511"/>
    <property type="match status" value="1"/>
</dbReference>
<dbReference type="AlphaFoldDB" id="A0A3P6NWS5"/>
<dbReference type="InterPro" id="IPR013087">
    <property type="entry name" value="Znf_C2H2_type"/>
</dbReference>
<evidence type="ECO:0000256" key="1">
    <source>
        <dbReference type="PROSITE-ProRule" id="PRU00042"/>
    </source>
</evidence>
<keyword evidence="1" id="KW-0862">Zinc</keyword>
<organism evidence="4 5">
    <name type="scientific">Anisakis simplex</name>
    <name type="common">Herring worm</name>
    <dbReference type="NCBI Taxonomy" id="6269"/>
    <lineage>
        <taxon>Eukaryota</taxon>
        <taxon>Metazoa</taxon>
        <taxon>Ecdysozoa</taxon>
        <taxon>Nematoda</taxon>
        <taxon>Chromadorea</taxon>
        <taxon>Rhabditida</taxon>
        <taxon>Spirurina</taxon>
        <taxon>Ascaridomorpha</taxon>
        <taxon>Ascaridoidea</taxon>
        <taxon>Anisakidae</taxon>
        <taxon>Anisakis</taxon>
        <taxon>Anisakis simplex complex</taxon>
    </lineage>
</organism>
<dbReference type="PROSITE" id="PS00028">
    <property type="entry name" value="ZINC_FINGER_C2H2_1"/>
    <property type="match status" value="2"/>
</dbReference>
<feature type="region of interest" description="Disordered" evidence="2">
    <location>
        <begin position="152"/>
        <end position="171"/>
    </location>
</feature>
<dbReference type="EMBL" id="UYRR01017356">
    <property type="protein sequence ID" value="VDK28882.1"/>
    <property type="molecule type" value="Genomic_DNA"/>
</dbReference>
<sequence>MQTIGGNDTCQSVWQRWRQRQQDLHSPITTDTESDSDSDKDDNEICCVEKGCGQIFADVCAYEEHYEREHRHQCGVCGRKFLTERCLEIHADETHSWLFQAQLHANFQKNEAIALYRCFDSACSKAFVNSDERSLHSLKEHFIEDGGAIESQKRKAARKAPSEQNASKGSQLCAEIGEALDEIKMSPSSAISSKDHVTAR</sequence>
<dbReference type="PANTHER" id="PTHR21354">
    <property type="entry name" value="ZINC FINGER PROTEIN 511"/>
    <property type="match status" value="1"/>
</dbReference>
<dbReference type="PROSITE" id="PS50157">
    <property type="entry name" value="ZINC_FINGER_C2H2_2"/>
    <property type="match status" value="1"/>
</dbReference>
<evidence type="ECO:0000256" key="2">
    <source>
        <dbReference type="SAM" id="MobiDB-lite"/>
    </source>
</evidence>
<dbReference type="GO" id="GO:0008270">
    <property type="term" value="F:zinc ion binding"/>
    <property type="evidence" value="ECO:0007669"/>
    <property type="project" value="UniProtKB-KW"/>
</dbReference>
<reference evidence="4 5" key="1">
    <citation type="submission" date="2018-11" db="EMBL/GenBank/DDBJ databases">
        <authorList>
            <consortium name="Pathogen Informatics"/>
        </authorList>
    </citation>
    <scope>NUCLEOTIDE SEQUENCE [LARGE SCALE GENOMIC DNA]</scope>
</reference>
<proteinExistence type="predicted"/>
<evidence type="ECO:0000259" key="3">
    <source>
        <dbReference type="PROSITE" id="PS50157"/>
    </source>
</evidence>
<keyword evidence="1" id="KW-0479">Metal-binding</keyword>
<gene>
    <name evidence="4" type="ORF">ASIM_LOCUS7291</name>
</gene>
<evidence type="ECO:0000313" key="5">
    <source>
        <dbReference type="Proteomes" id="UP000267096"/>
    </source>
</evidence>
<dbReference type="SMART" id="SM00355">
    <property type="entry name" value="ZnF_C2H2"/>
    <property type="match status" value="3"/>
</dbReference>
<accession>A0A3P6NWS5</accession>